<feature type="region of interest" description="Disordered" evidence="1">
    <location>
        <begin position="1"/>
        <end position="26"/>
    </location>
</feature>
<feature type="region of interest" description="Disordered" evidence="1">
    <location>
        <begin position="41"/>
        <end position="63"/>
    </location>
</feature>
<reference evidence="2" key="1">
    <citation type="journal article" date="2021" name="Nat. Commun.">
        <title>Genetic determinants of endophytism in the Arabidopsis root mycobiome.</title>
        <authorList>
            <person name="Mesny F."/>
            <person name="Miyauchi S."/>
            <person name="Thiergart T."/>
            <person name="Pickel B."/>
            <person name="Atanasova L."/>
            <person name="Karlsson M."/>
            <person name="Huettel B."/>
            <person name="Barry K.W."/>
            <person name="Haridas S."/>
            <person name="Chen C."/>
            <person name="Bauer D."/>
            <person name="Andreopoulos W."/>
            <person name="Pangilinan J."/>
            <person name="LaButti K."/>
            <person name="Riley R."/>
            <person name="Lipzen A."/>
            <person name="Clum A."/>
            <person name="Drula E."/>
            <person name="Henrissat B."/>
            <person name="Kohler A."/>
            <person name="Grigoriev I.V."/>
            <person name="Martin F.M."/>
            <person name="Hacquard S."/>
        </authorList>
    </citation>
    <scope>NUCLEOTIDE SEQUENCE</scope>
    <source>
        <strain evidence="2">MPI-CAGE-CH-0235</strain>
    </source>
</reference>
<keyword evidence="3" id="KW-1185">Reference proteome</keyword>
<gene>
    <name evidence="2" type="ORF">B0I35DRAFT_426310</name>
</gene>
<evidence type="ECO:0000256" key="1">
    <source>
        <dbReference type="SAM" id="MobiDB-lite"/>
    </source>
</evidence>
<evidence type="ECO:0000313" key="3">
    <source>
        <dbReference type="Proteomes" id="UP000813444"/>
    </source>
</evidence>
<dbReference type="EMBL" id="JAGPNK010000004">
    <property type="protein sequence ID" value="KAH7322720.1"/>
    <property type="molecule type" value="Genomic_DNA"/>
</dbReference>
<organism evidence="2 3">
    <name type="scientific">Stachybotrys elegans</name>
    <dbReference type="NCBI Taxonomy" id="80388"/>
    <lineage>
        <taxon>Eukaryota</taxon>
        <taxon>Fungi</taxon>
        <taxon>Dikarya</taxon>
        <taxon>Ascomycota</taxon>
        <taxon>Pezizomycotina</taxon>
        <taxon>Sordariomycetes</taxon>
        <taxon>Hypocreomycetidae</taxon>
        <taxon>Hypocreales</taxon>
        <taxon>Stachybotryaceae</taxon>
        <taxon>Stachybotrys</taxon>
    </lineage>
</organism>
<name>A0A8K0SVI5_9HYPO</name>
<evidence type="ECO:0000313" key="2">
    <source>
        <dbReference type="EMBL" id="KAH7322720.1"/>
    </source>
</evidence>
<dbReference type="AlphaFoldDB" id="A0A8K0SVI5"/>
<accession>A0A8K0SVI5</accession>
<sequence>MPWSLSNEKCPVDAESQPPVTASATSPALSLQELHTNADITITEPPPTAPSRIHISGRPDTIA</sequence>
<protein>
    <submittedName>
        <fullName evidence="2">Uncharacterized protein</fullName>
    </submittedName>
</protein>
<comment type="caution">
    <text evidence="2">The sequence shown here is derived from an EMBL/GenBank/DDBJ whole genome shotgun (WGS) entry which is preliminary data.</text>
</comment>
<dbReference type="Proteomes" id="UP000813444">
    <property type="component" value="Unassembled WGS sequence"/>
</dbReference>
<proteinExistence type="predicted"/>